<keyword evidence="3" id="KW-1185">Reference proteome</keyword>
<dbReference type="SUPFAM" id="SSF53474">
    <property type="entry name" value="alpha/beta-Hydrolases"/>
    <property type="match status" value="1"/>
</dbReference>
<dbReference type="GO" id="GO:0016787">
    <property type="term" value="F:hydrolase activity"/>
    <property type="evidence" value="ECO:0007669"/>
    <property type="project" value="UniProtKB-KW"/>
</dbReference>
<evidence type="ECO:0000313" key="3">
    <source>
        <dbReference type="Proteomes" id="UP001302274"/>
    </source>
</evidence>
<keyword evidence="2" id="KW-0378">Hydrolase</keyword>
<organism evidence="2 3">
    <name type="scientific">Bacteriovorax antarcticus</name>
    <dbReference type="NCBI Taxonomy" id="3088717"/>
    <lineage>
        <taxon>Bacteria</taxon>
        <taxon>Pseudomonadati</taxon>
        <taxon>Bdellovibrionota</taxon>
        <taxon>Bacteriovoracia</taxon>
        <taxon>Bacteriovoracales</taxon>
        <taxon>Bacteriovoracaceae</taxon>
        <taxon>Bacteriovorax</taxon>
    </lineage>
</organism>
<dbReference type="RefSeq" id="WP_323577661.1">
    <property type="nucleotide sequence ID" value="NZ_JAYGJQ010000002.1"/>
</dbReference>
<dbReference type="InterPro" id="IPR050266">
    <property type="entry name" value="AB_hydrolase_sf"/>
</dbReference>
<dbReference type="EMBL" id="JAYGJQ010000002">
    <property type="protein sequence ID" value="MEA9357589.1"/>
    <property type="molecule type" value="Genomic_DNA"/>
</dbReference>
<feature type="domain" description="AB hydrolase-1" evidence="1">
    <location>
        <begin position="25"/>
        <end position="247"/>
    </location>
</feature>
<dbReference type="PANTHER" id="PTHR43798">
    <property type="entry name" value="MONOACYLGLYCEROL LIPASE"/>
    <property type="match status" value="1"/>
</dbReference>
<reference evidence="2 3" key="1">
    <citation type="submission" date="2023-11" db="EMBL/GenBank/DDBJ databases">
        <title>A Novel Polar Bacteriovorax (B. antarcticus) Isolated from the Biocrust in Antarctica.</title>
        <authorList>
            <person name="Mun W."/>
            <person name="Choi S.Y."/>
            <person name="Mitchell R.J."/>
        </authorList>
    </citation>
    <scope>NUCLEOTIDE SEQUENCE [LARGE SCALE GENOMIC DNA]</scope>
    <source>
        <strain evidence="2 3">PP10</strain>
    </source>
</reference>
<evidence type="ECO:0000259" key="1">
    <source>
        <dbReference type="Pfam" id="PF12697"/>
    </source>
</evidence>
<protein>
    <submittedName>
        <fullName evidence="2">Alpha/beta hydrolase</fullName>
    </submittedName>
</protein>
<dbReference type="PANTHER" id="PTHR43798:SF33">
    <property type="entry name" value="HYDROLASE, PUTATIVE (AFU_ORTHOLOGUE AFUA_2G14860)-RELATED"/>
    <property type="match status" value="1"/>
</dbReference>
<gene>
    <name evidence="2" type="ORF">SHI21_15275</name>
</gene>
<dbReference type="Pfam" id="PF12697">
    <property type="entry name" value="Abhydrolase_6"/>
    <property type="match status" value="1"/>
</dbReference>
<comment type="caution">
    <text evidence="2">The sequence shown here is derived from an EMBL/GenBank/DDBJ whole genome shotgun (WGS) entry which is preliminary data.</text>
</comment>
<name>A0ABU5VWZ9_9BACT</name>
<dbReference type="Proteomes" id="UP001302274">
    <property type="component" value="Unassembled WGS sequence"/>
</dbReference>
<dbReference type="InterPro" id="IPR029058">
    <property type="entry name" value="AB_hydrolase_fold"/>
</dbReference>
<proteinExistence type="predicted"/>
<accession>A0ABU5VWZ9</accession>
<dbReference type="InterPro" id="IPR000073">
    <property type="entry name" value="AB_hydrolase_1"/>
</dbReference>
<evidence type="ECO:0000313" key="2">
    <source>
        <dbReference type="EMBL" id="MEA9357589.1"/>
    </source>
</evidence>
<dbReference type="Gene3D" id="3.40.50.1820">
    <property type="entry name" value="alpha/beta hydrolase"/>
    <property type="match status" value="1"/>
</dbReference>
<sequence>MKKTVLSNDQTQISYEVSGNGETALLFVHGWLGNKRWWDSQRDFFSDKYLIVQMDLAGHGDSGRMRTKWTAENYAKDIVAVADDLSVKDIILVGHSMSGVYATEAAVKIPNVKALILVDTLKDLDQMITLEQAGQLFDLYRKDFKATVENVLPQYLFAKDTPPEVKTQLQNEFLTNSPDFAIKCIEPLYQTDARDFAKKLNIPVRAINSDVGVTNKQINRKYFADFNYSVIEGVGHYPMLEKPEEFNIALENYLRELIN</sequence>